<keyword evidence="6" id="KW-0333">Golgi apparatus</keyword>
<keyword evidence="5" id="KW-0653">Protein transport</keyword>
<evidence type="ECO:0000256" key="6">
    <source>
        <dbReference type="ARBA" id="ARBA00023034"/>
    </source>
</evidence>
<evidence type="ECO:0000256" key="3">
    <source>
        <dbReference type="ARBA" id="ARBA00020977"/>
    </source>
</evidence>
<gene>
    <name evidence="12" type="ORF">NTEN_LOCUS58</name>
</gene>
<organism evidence="12 13">
    <name type="scientific">Nesidiocoris tenuis</name>
    <dbReference type="NCBI Taxonomy" id="355587"/>
    <lineage>
        <taxon>Eukaryota</taxon>
        <taxon>Metazoa</taxon>
        <taxon>Ecdysozoa</taxon>
        <taxon>Arthropoda</taxon>
        <taxon>Hexapoda</taxon>
        <taxon>Insecta</taxon>
        <taxon>Pterygota</taxon>
        <taxon>Neoptera</taxon>
        <taxon>Paraneoptera</taxon>
        <taxon>Hemiptera</taxon>
        <taxon>Heteroptera</taxon>
        <taxon>Panheteroptera</taxon>
        <taxon>Cimicomorpha</taxon>
        <taxon>Miridae</taxon>
        <taxon>Dicyphina</taxon>
        <taxon>Nesidiocoris</taxon>
    </lineage>
</organism>
<dbReference type="GO" id="GO:0017119">
    <property type="term" value="C:Golgi transport complex"/>
    <property type="evidence" value="ECO:0007669"/>
    <property type="project" value="TreeGrafter"/>
</dbReference>
<protein>
    <recommendedName>
        <fullName evidence="3">Conserved oligomeric Golgi complex subunit 2</fullName>
    </recommendedName>
    <alternativeName>
        <fullName evidence="8">Component of oligomeric Golgi complex 2</fullName>
    </alternativeName>
</protein>
<accession>A0A6H5FV99</accession>
<dbReference type="PANTHER" id="PTHR12961">
    <property type="entry name" value="CONSERVED OLIGOMERIC GOLGI COMPLEX COMPONENT 2"/>
    <property type="match status" value="1"/>
</dbReference>
<comment type="subcellular location">
    <subcellularLocation>
        <location evidence="1">Golgi apparatus membrane</location>
        <topology evidence="1">Peripheral membrane protein</topology>
    </subcellularLocation>
</comment>
<dbReference type="InterPro" id="IPR024603">
    <property type="entry name" value="COG_complex_COG2_C"/>
</dbReference>
<evidence type="ECO:0000256" key="2">
    <source>
        <dbReference type="ARBA" id="ARBA00007603"/>
    </source>
</evidence>
<evidence type="ECO:0000256" key="9">
    <source>
        <dbReference type="SAM" id="Coils"/>
    </source>
</evidence>
<keyword evidence="13" id="KW-1185">Reference proteome</keyword>
<evidence type="ECO:0000256" key="5">
    <source>
        <dbReference type="ARBA" id="ARBA00022927"/>
    </source>
</evidence>
<feature type="domain" description="COG complex component COG2 C-terminal" evidence="11">
    <location>
        <begin position="318"/>
        <end position="612"/>
    </location>
</feature>
<evidence type="ECO:0000313" key="12">
    <source>
        <dbReference type="EMBL" id="CAA9993071.1"/>
    </source>
</evidence>
<evidence type="ECO:0000256" key="7">
    <source>
        <dbReference type="ARBA" id="ARBA00023136"/>
    </source>
</evidence>
<evidence type="ECO:0000259" key="11">
    <source>
        <dbReference type="Pfam" id="PF12022"/>
    </source>
</evidence>
<evidence type="ECO:0000256" key="4">
    <source>
        <dbReference type="ARBA" id="ARBA00022448"/>
    </source>
</evidence>
<evidence type="ECO:0000256" key="1">
    <source>
        <dbReference type="ARBA" id="ARBA00004395"/>
    </source>
</evidence>
<dbReference type="InterPro" id="IPR009316">
    <property type="entry name" value="COG2"/>
</dbReference>
<dbReference type="InterPro" id="IPR024602">
    <property type="entry name" value="COG_su2_N"/>
</dbReference>
<evidence type="ECO:0000256" key="8">
    <source>
        <dbReference type="ARBA" id="ARBA00031344"/>
    </source>
</evidence>
<dbReference type="PANTHER" id="PTHR12961:SF0">
    <property type="entry name" value="CONSERVED OLIGOMERIC GOLGI COMPLEX SUBUNIT 2"/>
    <property type="match status" value="1"/>
</dbReference>
<dbReference type="Pfam" id="PF12022">
    <property type="entry name" value="COG2_C"/>
    <property type="match status" value="1"/>
</dbReference>
<evidence type="ECO:0000259" key="10">
    <source>
        <dbReference type="Pfam" id="PF06148"/>
    </source>
</evidence>
<evidence type="ECO:0000313" key="13">
    <source>
        <dbReference type="Proteomes" id="UP000479000"/>
    </source>
</evidence>
<sequence>MPHNEDNPLPLYHDLCFDSRNFNKEHFSVDEFLQEHRNRANLETLRDDLGAYLQVLRSAMIDLINKDYADFVDLSSNLIGLDKGINRIQLPLGQLREELIQVKQSLEGAMNEVNNQLAVRRELRDRRRSLRSLSRVCDSVKKIHPLSFWLILNSFFSNVEILSGQIKKLKGLLVTQENETKSVQPLVLERATSEYIQLVVNSQRSARDLKDPDSKDCQLVNQLLMDACRQLFLESVNSGEERRHSLYQCLSFYNTLNRVDDVHQLYRKDVVSPVMRQLINRNALAKMPGGLSALYGKILDFTDGEMKILIEVSQKFNRFQEIVRRIEKAIASETVFSDGESWKLNVTDVVHGCLLRCWEDGVFLLPLAHKFWKLTLQIVSRYVTWIKKTLQNQGTLLTTSVVRQSSSFNFFNPSLFQVDVKGKTDLNFFVALYSDVESMEKRLPEVRDLAAAKFVSTSDETINLLSQSLSETAAELKRLLDDISQTIVKGLSSELLSYLRQVNDIPRLFRRTDRDAPTKPCPYVVSLLEKPKLFFAEHRSHPKVLFWLQAMFSEVTKQYYSSVDDVLNSVKKTEECLRRLKKARDKSSNVTNTNDKRVGDDNKIRQQLVLDVRSYLEGVGNLSFCQFSYQSF</sequence>
<dbReference type="GO" id="GO:0000139">
    <property type="term" value="C:Golgi membrane"/>
    <property type="evidence" value="ECO:0007669"/>
    <property type="project" value="UniProtKB-SubCell"/>
</dbReference>
<keyword evidence="9" id="KW-0175">Coiled coil</keyword>
<feature type="domain" description="Conserved oligomeric Golgi complex subunit 2 N-terminal" evidence="10">
    <location>
        <begin position="15"/>
        <end position="89"/>
    </location>
</feature>
<dbReference type="Proteomes" id="UP000479000">
    <property type="component" value="Unassembled WGS sequence"/>
</dbReference>
<dbReference type="Pfam" id="PF06148">
    <property type="entry name" value="COG2_N"/>
    <property type="match status" value="1"/>
</dbReference>
<dbReference type="GO" id="GO:0007030">
    <property type="term" value="P:Golgi organization"/>
    <property type="evidence" value="ECO:0007669"/>
    <property type="project" value="InterPro"/>
</dbReference>
<proteinExistence type="inferred from homology"/>
<feature type="coiled-coil region" evidence="9">
    <location>
        <begin position="92"/>
        <end position="126"/>
    </location>
</feature>
<keyword evidence="4" id="KW-0813">Transport</keyword>
<keyword evidence="7" id="KW-0472">Membrane</keyword>
<dbReference type="OrthoDB" id="332281at2759"/>
<dbReference type="GO" id="GO:0015031">
    <property type="term" value="P:protein transport"/>
    <property type="evidence" value="ECO:0007669"/>
    <property type="project" value="UniProtKB-KW"/>
</dbReference>
<dbReference type="EMBL" id="CADCXU010000094">
    <property type="protein sequence ID" value="CAA9993071.1"/>
    <property type="molecule type" value="Genomic_DNA"/>
</dbReference>
<dbReference type="GO" id="GO:0006891">
    <property type="term" value="P:intra-Golgi vesicle-mediated transport"/>
    <property type="evidence" value="ECO:0007669"/>
    <property type="project" value="TreeGrafter"/>
</dbReference>
<dbReference type="AlphaFoldDB" id="A0A6H5FV99"/>
<reference evidence="12 13" key="1">
    <citation type="submission" date="2020-02" db="EMBL/GenBank/DDBJ databases">
        <authorList>
            <person name="Ferguson B K."/>
        </authorList>
    </citation>
    <scope>NUCLEOTIDE SEQUENCE [LARGE SCALE GENOMIC DNA]</scope>
</reference>
<comment type="similarity">
    <text evidence="2">Belongs to the COG2 family.</text>
</comment>
<name>A0A6H5FV99_9HEMI</name>